<evidence type="ECO:0000256" key="8">
    <source>
        <dbReference type="ARBA" id="ARBA00022801"/>
    </source>
</evidence>
<keyword evidence="11 15" id="KW-1133">Transmembrane helix</keyword>
<dbReference type="PANTHER" id="PTHR30627:SF2">
    <property type="entry name" value="PEPTIDOGLYCAN D,D-TRANSPEPTIDASE MRDA"/>
    <property type="match status" value="1"/>
</dbReference>
<keyword evidence="4" id="KW-1003">Cell membrane</keyword>
<dbReference type="Gene3D" id="3.40.710.10">
    <property type="entry name" value="DD-peptidase/beta-lactamase superfamily"/>
    <property type="match status" value="1"/>
</dbReference>
<dbReference type="InterPro" id="IPR017790">
    <property type="entry name" value="Penicillin-binding_protein_2"/>
</dbReference>
<dbReference type="PANTHER" id="PTHR30627">
    <property type="entry name" value="PEPTIDOGLYCAN D,D-TRANSPEPTIDASE"/>
    <property type="match status" value="1"/>
</dbReference>
<keyword evidence="9" id="KW-0133">Cell shape</keyword>
<evidence type="ECO:0000313" key="18">
    <source>
        <dbReference type="EMBL" id="ACU94326.1"/>
    </source>
</evidence>
<feature type="transmembrane region" description="Helical" evidence="15">
    <location>
        <begin position="6"/>
        <end position="24"/>
    </location>
</feature>
<reference evidence="18 19" key="1">
    <citation type="journal article" date="2009" name="Stand. Genomic Sci.">
        <title>Complete genome sequence of Cryptobacterium curtum type strain (12-3).</title>
        <authorList>
            <person name="Mavrommatis K."/>
            <person name="Pukall R."/>
            <person name="Rohde C."/>
            <person name="Chen F."/>
            <person name="Sims D."/>
            <person name="Brettin T."/>
            <person name="Kuske C."/>
            <person name="Detter J.C."/>
            <person name="Han C."/>
            <person name="Lapidus A."/>
            <person name="Copeland A."/>
            <person name="Glavina Del Rio T."/>
            <person name="Nolan M."/>
            <person name="Lucas S."/>
            <person name="Tice H."/>
            <person name="Cheng J.F."/>
            <person name="Bruce D."/>
            <person name="Goodwin L."/>
            <person name="Pitluck S."/>
            <person name="Ovchinnikova G."/>
            <person name="Pati A."/>
            <person name="Ivanova N."/>
            <person name="Chen A."/>
            <person name="Palaniappan K."/>
            <person name="Chain P."/>
            <person name="D'haeseleer P."/>
            <person name="Goker M."/>
            <person name="Bristow J."/>
            <person name="Eisen J.A."/>
            <person name="Markowitz V."/>
            <person name="Hugenholtz P."/>
            <person name="Rohde M."/>
            <person name="Klenk H.P."/>
            <person name="Kyrpides N.C."/>
        </authorList>
    </citation>
    <scope>NUCLEOTIDE SEQUENCE [LARGE SCALE GENOMIC DNA]</scope>
    <source>
        <strain evidence="19">ATCC 700683 / DSM 15641 / 12-3</strain>
    </source>
</reference>
<dbReference type="KEGG" id="ccu:Ccur_06100"/>
<dbReference type="Proteomes" id="UP000000954">
    <property type="component" value="Chromosome"/>
</dbReference>
<dbReference type="Pfam" id="PF03717">
    <property type="entry name" value="PBP_dimer"/>
    <property type="match status" value="1"/>
</dbReference>
<evidence type="ECO:0000256" key="12">
    <source>
        <dbReference type="ARBA" id="ARBA00023136"/>
    </source>
</evidence>
<evidence type="ECO:0000256" key="5">
    <source>
        <dbReference type="ARBA" id="ARBA00022519"/>
    </source>
</evidence>
<feature type="domain" description="Penicillin-binding protein dimerisation" evidence="17">
    <location>
        <begin position="126"/>
        <end position="296"/>
    </location>
</feature>
<feature type="transmembrane region" description="Helical" evidence="15">
    <location>
        <begin position="83"/>
        <end position="102"/>
    </location>
</feature>
<dbReference type="GO" id="GO:0006508">
    <property type="term" value="P:proteolysis"/>
    <property type="evidence" value="ECO:0007669"/>
    <property type="project" value="UniProtKB-KW"/>
</dbReference>
<evidence type="ECO:0000256" key="4">
    <source>
        <dbReference type="ARBA" id="ARBA00022475"/>
    </source>
</evidence>
<keyword evidence="13" id="KW-0961">Cell wall biogenesis/degradation</keyword>
<dbReference type="eggNOG" id="COG0768">
    <property type="taxonomic scope" value="Bacteria"/>
</dbReference>
<name>C7MN36_CRYCD</name>
<feature type="region of interest" description="Disordered" evidence="14">
    <location>
        <begin position="695"/>
        <end position="716"/>
    </location>
</feature>
<evidence type="ECO:0000256" key="6">
    <source>
        <dbReference type="ARBA" id="ARBA00022670"/>
    </source>
</evidence>
<dbReference type="GO" id="GO:0005886">
    <property type="term" value="C:plasma membrane"/>
    <property type="evidence" value="ECO:0007669"/>
    <property type="project" value="UniProtKB-SubCell"/>
</dbReference>
<feature type="domain" description="Penicillin-binding protein transpeptidase" evidence="16">
    <location>
        <begin position="341"/>
        <end position="675"/>
    </location>
</feature>
<comment type="similarity">
    <text evidence="3">Belongs to the transpeptidase family.</text>
</comment>
<keyword evidence="19" id="KW-1185">Reference proteome</keyword>
<dbReference type="SUPFAM" id="SSF56519">
    <property type="entry name" value="Penicillin binding protein dimerisation domain"/>
    <property type="match status" value="1"/>
</dbReference>
<evidence type="ECO:0000313" key="19">
    <source>
        <dbReference type="Proteomes" id="UP000000954"/>
    </source>
</evidence>
<keyword evidence="8" id="KW-0378">Hydrolase</keyword>
<evidence type="ECO:0000256" key="2">
    <source>
        <dbReference type="ARBA" id="ARBA00004236"/>
    </source>
</evidence>
<dbReference type="InterPro" id="IPR050515">
    <property type="entry name" value="Beta-lactam/transpept"/>
</dbReference>
<keyword evidence="10" id="KW-0573">Peptidoglycan synthesis</keyword>
<gene>
    <name evidence="18" type="ordered locus">Ccur_06100</name>
</gene>
<evidence type="ECO:0000259" key="17">
    <source>
        <dbReference type="Pfam" id="PF03717"/>
    </source>
</evidence>
<evidence type="ECO:0000256" key="7">
    <source>
        <dbReference type="ARBA" id="ARBA00022692"/>
    </source>
</evidence>
<accession>C7MN36</accession>
<dbReference type="EMBL" id="CP001682">
    <property type="protein sequence ID" value="ACU94326.1"/>
    <property type="molecule type" value="Genomic_DNA"/>
</dbReference>
<organism evidence="18 19">
    <name type="scientific">Cryptobacterium curtum (strain ATCC 700683 / DSM 15641 / CCUG 43107 / 12-3)</name>
    <dbReference type="NCBI Taxonomy" id="469378"/>
    <lineage>
        <taxon>Bacteria</taxon>
        <taxon>Bacillati</taxon>
        <taxon>Actinomycetota</taxon>
        <taxon>Coriobacteriia</taxon>
        <taxon>Eggerthellales</taxon>
        <taxon>Eggerthellaceae</taxon>
        <taxon>Cryptobacterium</taxon>
    </lineage>
</organism>
<comment type="subcellular location">
    <subcellularLocation>
        <location evidence="2">Cell membrane</location>
    </subcellularLocation>
    <subcellularLocation>
        <location evidence="1">Membrane</location>
        <topology evidence="1">Single-pass membrane protein</topology>
    </subcellularLocation>
</comment>
<evidence type="ECO:0000256" key="1">
    <source>
        <dbReference type="ARBA" id="ARBA00004167"/>
    </source>
</evidence>
<dbReference type="GO" id="GO:0071972">
    <property type="term" value="F:peptidoglycan L,D-transpeptidase activity"/>
    <property type="evidence" value="ECO:0007669"/>
    <property type="project" value="TreeGrafter"/>
</dbReference>
<keyword evidence="12 15" id="KW-0472">Membrane</keyword>
<keyword evidence="5" id="KW-0997">Cell inner membrane</keyword>
<evidence type="ECO:0000256" key="13">
    <source>
        <dbReference type="ARBA" id="ARBA00023316"/>
    </source>
</evidence>
<dbReference type="GO" id="GO:0071555">
    <property type="term" value="P:cell wall organization"/>
    <property type="evidence" value="ECO:0007669"/>
    <property type="project" value="UniProtKB-KW"/>
</dbReference>
<evidence type="ECO:0000256" key="10">
    <source>
        <dbReference type="ARBA" id="ARBA00022984"/>
    </source>
</evidence>
<evidence type="ECO:0000256" key="3">
    <source>
        <dbReference type="ARBA" id="ARBA00007171"/>
    </source>
</evidence>
<dbReference type="AlphaFoldDB" id="C7MN36"/>
<dbReference type="GO" id="GO:0008360">
    <property type="term" value="P:regulation of cell shape"/>
    <property type="evidence" value="ECO:0007669"/>
    <property type="project" value="UniProtKB-KW"/>
</dbReference>
<dbReference type="GO" id="GO:0009252">
    <property type="term" value="P:peptidoglycan biosynthetic process"/>
    <property type="evidence" value="ECO:0007669"/>
    <property type="project" value="UniProtKB-KW"/>
</dbReference>
<evidence type="ECO:0000256" key="15">
    <source>
        <dbReference type="SAM" id="Phobius"/>
    </source>
</evidence>
<dbReference type="RefSeq" id="WP_012803014.1">
    <property type="nucleotide sequence ID" value="NC_013170.1"/>
</dbReference>
<evidence type="ECO:0000256" key="14">
    <source>
        <dbReference type="SAM" id="MobiDB-lite"/>
    </source>
</evidence>
<dbReference type="HOGENOM" id="CLU_009289_1_2_11"/>
<dbReference type="GO" id="GO:0009002">
    <property type="term" value="F:serine-type D-Ala-D-Ala carboxypeptidase activity"/>
    <property type="evidence" value="ECO:0007669"/>
    <property type="project" value="InterPro"/>
</dbReference>
<dbReference type="SUPFAM" id="SSF56601">
    <property type="entry name" value="beta-lactamase/transpeptidase-like"/>
    <property type="match status" value="1"/>
</dbReference>
<dbReference type="InterPro" id="IPR012338">
    <property type="entry name" value="Beta-lactam/transpept-like"/>
</dbReference>
<keyword evidence="6" id="KW-0645">Protease</keyword>
<evidence type="ECO:0000256" key="9">
    <source>
        <dbReference type="ARBA" id="ARBA00022960"/>
    </source>
</evidence>
<dbReference type="Pfam" id="PF00905">
    <property type="entry name" value="Transpeptidase"/>
    <property type="match status" value="1"/>
</dbReference>
<protein>
    <submittedName>
        <fullName evidence="18">Penicillin-binding protein 2</fullName>
    </submittedName>
</protein>
<dbReference type="NCBIfam" id="TIGR03423">
    <property type="entry name" value="pbp2_mrdA"/>
    <property type="match status" value="1"/>
</dbReference>
<dbReference type="OrthoDB" id="9766847at2"/>
<evidence type="ECO:0000256" key="11">
    <source>
        <dbReference type="ARBA" id="ARBA00022989"/>
    </source>
</evidence>
<dbReference type="Gene3D" id="3.90.1310.10">
    <property type="entry name" value="Penicillin-binding protein 2a (Domain 2)"/>
    <property type="match status" value="1"/>
</dbReference>
<evidence type="ECO:0000259" key="16">
    <source>
        <dbReference type="Pfam" id="PF00905"/>
    </source>
</evidence>
<dbReference type="InterPro" id="IPR001460">
    <property type="entry name" value="PCN-bd_Tpept"/>
</dbReference>
<proteinExistence type="inferred from homology"/>
<dbReference type="GO" id="GO:0008658">
    <property type="term" value="F:penicillin binding"/>
    <property type="evidence" value="ECO:0007669"/>
    <property type="project" value="InterPro"/>
</dbReference>
<sequence>MLYALIAGLFTIALIVVIVLVVVMRRRRQSSDVVAPTHAWKSVDTFGVAPKKEKTGFGVAEHTRLAGQKSASGTAGETLRGRFVAMGIFAGGIFGTLAAKLWSMQVLQSESYSEQAARNLYATVYTPAPRGIIYDANGIPLVTNRSSYTVLANADVASNRNTVARLSTLLGIPFQVVRQRILDTSAGVQSSRVVARDASLRNIAFISEHADAFPGVTCEARTQRAYPYGALAAHVLGYTGTASADDFAQVAAGRSIQSGDIVGKSGVEYSYDEMLSGDHGTRTLLTDATGSVRETISSTDPVRGNDVYLTIRGPVQQAADQALREIIAPNGRAGGKTGTAGAVVCLDATNGEIIALSNFPTFEPSQFIGGISSDLWDSLNTQESHYPLMDRVVQGTYPAASTFKAFTAMAALTDSVANATSSWTCTGTWTGFGEAYPQKCWLTTGHGTLDLVGGIAHSCDTVFYEIAKDFYVRGASIGETAMQDYIKEYGFGSKLGIDLAGEATGRVPTPEWKAEYFKDAPEQAQWQGGDMTNMAIGQGYVLVTPLQIAAGYCGIATGQVWRPHVLREVRNSLGETVLSYTPEVIFTPDQSEANIALVRRGLREVMTINGYEQSYFSDVNYKVAGKTGTAQVAGKQDYSWFACYAPADNPKYVCACLVEEGVKATTSTMPIVARVIKAAMALDAGSIAADSIASVDSSYSASASSSRSTTNSARED</sequence>
<dbReference type="InterPro" id="IPR036138">
    <property type="entry name" value="PBP_dimer_sf"/>
</dbReference>
<dbReference type="STRING" id="469378.Ccur_06100"/>
<keyword evidence="7 15" id="KW-0812">Transmembrane</keyword>
<dbReference type="InterPro" id="IPR005311">
    <property type="entry name" value="PBP_dimer"/>
</dbReference>